<keyword evidence="2" id="KW-1185">Reference proteome</keyword>
<evidence type="ECO:0000313" key="1">
    <source>
        <dbReference type="EMBL" id="PTB35795.1"/>
    </source>
</evidence>
<dbReference type="STRING" id="1042311.A0A2T3YT99"/>
<dbReference type="AlphaFoldDB" id="A0A2T3YT99"/>
<gene>
    <name evidence="1" type="ORF">M441DRAFT_31678</name>
</gene>
<dbReference type="Gene3D" id="3.40.50.1820">
    <property type="entry name" value="alpha/beta hydrolase"/>
    <property type="match status" value="1"/>
</dbReference>
<proteinExistence type="predicted"/>
<sequence>MVFYMYDQFNAIVKAAYFNFLPFFSQTHEQPSAQGITPTTAEGTQKQRAMDCDNSGGGYYMEQPTSVNTVGLTLYDNPVGQLYWIIEKFVISIEFAGYFPALDNPPTLADDIRLIGKYFES</sequence>
<accession>A0A2T3YT99</accession>
<dbReference type="EMBL" id="KZ679273">
    <property type="protein sequence ID" value="PTB35795.1"/>
    <property type="molecule type" value="Genomic_DNA"/>
</dbReference>
<evidence type="ECO:0000313" key="2">
    <source>
        <dbReference type="Proteomes" id="UP000240493"/>
    </source>
</evidence>
<name>A0A2T3YT99_TRIA4</name>
<dbReference type="Proteomes" id="UP000240493">
    <property type="component" value="Unassembled WGS sequence"/>
</dbReference>
<dbReference type="InterPro" id="IPR029058">
    <property type="entry name" value="AB_hydrolase_fold"/>
</dbReference>
<protein>
    <submittedName>
        <fullName evidence="1">Uncharacterized protein</fullName>
    </submittedName>
</protein>
<organism evidence="1 2">
    <name type="scientific">Trichoderma asperellum (strain ATCC 204424 / CBS 433.97 / NBRC 101777)</name>
    <dbReference type="NCBI Taxonomy" id="1042311"/>
    <lineage>
        <taxon>Eukaryota</taxon>
        <taxon>Fungi</taxon>
        <taxon>Dikarya</taxon>
        <taxon>Ascomycota</taxon>
        <taxon>Pezizomycotina</taxon>
        <taxon>Sordariomycetes</taxon>
        <taxon>Hypocreomycetidae</taxon>
        <taxon>Hypocreales</taxon>
        <taxon>Hypocreaceae</taxon>
        <taxon>Trichoderma</taxon>
    </lineage>
</organism>
<reference evidence="1 2" key="1">
    <citation type="submission" date="2016-07" db="EMBL/GenBank/DDBJ databases">
        <title>Multiple horizontal gene transfer events from other fungi enriched the ability of initially mycotrophic Trichoderma (Ascomycota) to feed on dead plant biomass.</title>
        <authorList>
            <consortium name="DOE Joint Genome Institute"/>
            <person name="Aerts A."/>
            <person name="Atanasova L."/>
            <person name="Chenthamara K."/>
            <person name="Zhang J."/>
            <person name="Grujic M."/>
            <person name="Henrissat B."/>
            <person name="Kuo A."/>
            <person name="Salamov A."/>
            <person name="Lipzen A."/>
            <person name="Labutti K."/>
            <person name="Barry K."/>
            <person name="Miao Y."/>
            <person name="Rahimi M.J."/>
            <person name="Shen Q."/>
            <person name="Grigoriev I.V."/>
            <person name="Kubicek C.P."/>
            <person name="Druzhinina I.S."/>
        </authorList>
    </citation>
    <scope>NUCLEOTIDE SEQUENCE [LARGE SCALE GENOMIC DNA]</scope>
    <source>
        <strain evidence="1 2">CBS 433.97</strain>
    </source>
</reference>
<dbReference type="OrthoDB" id="7130006at2759"/>